<dbReference type="InterPro" id="IPR036236">
    <property type="entry name" value="Znf_C2H2_sf"/>
</dbReference>
<dbReference type="EMBL" id="GGMR01003932">
    <property type="protein sequence ID" value="MBY16551.1"/>
    <property type="molecule type" value="Transcribed_RNA"/>
</dbReference>
<dbReference type="PROSITE" id="PS50157">
    <property type="entry name" value="ZINC_FINGER_C2H2_2"/>
    <property type="match status" value="2"/>
</dbReference>
<keyword evidence="1" id="KW-0479">Metal-binding</keyword>
<organism evidence="3">
    <name type="scientific">Schizaphis graminum</name>
    <name type="common">Green bug aphid</name>
    <dbReference type="NCBI Taxonomy" id="13262"/>
    <lineage>
        <taxon>Eukaryota</taxon>
        <taxon>Metazoa</taxon>
        <taxon>Ecdysozoa</taxon>
        <taxon>Arthropoda</taxon>
        <taxon>Hexapoda</taxon>
        <taxon>Insecta</taxon>
        <taxon>Pterygota</taxon>
        <taxon>Neoptera</taxon>
        <taxon>Paraneoptera</taxon>
        <taxon>Hemiptera</taxon>
        <taxon>Sternorrhyncha</taxon>
        <taxon>Aphidomorpha</taxon>
        <taxon>Aphidoidea</taxon>
        <taxon>Aphididae</taxon>
        <taxon>Aphidini</taxon>
        <taxon>Schizaphis</taxon>
    </lineage>
</organism>
<dbReference type="PROSITE" id="PS00028">
    <property type="entry name" value="ZINC_FINGER_C2H2_1"/>
    <property type="match status" value="1"/>
</dbReference>
<dbReference type="InterPro" id="IPR013087">
    <property type="entry name" value="Znf_C2H2_type"/>
</dbReference>
<sequence length="103" mass="12055">MLPDPLYCQNNCGRYYTGKKRKSSLKRHITYECGYDYDQSKKTRYFCPNNCGKSYKFSNTLNRHVKYECGDLRKFNCPCCSKAFKQKSAMQGHAATIHKCLIK</sequence>
<protein>
    <submittedName>
        <fullName evidence="3">Longitudinals lacking protein, isoforms N/O/W/X/Y</fullName>
    </submittedName>
</protein>
<accession>A0A2S2NH76</accession>
<name>A0A2S2NH76_SCHGA</name>
<keyword evidence="1" id="KW-0862">Zinc</keyword>
<keyword evidence="1" id="KW-0863">Zinc-finger</keyword>
<reference evidence="3" key="1">
    <citation type="submission" date="2018-04" db="EMBL/GenBank/DDBJ databases">
        <title>Transcriptome of Schizaphis graminum biotype I.</title>
        <authorList>
            <person name="Scully E.D."/>
            <person name="Geib S.M."/>
            <person name="Palmer N.A."/>
            <person name="Koch K."/>
            <person name="Bradshaw J."/>
            <person name="Heng-Moss T."/>
            <person name="Sarath G."/>
        </authorList>
    </citation>
    <scope>NUCLEOTIDE SEQUENCE</scope>
</reference>
<dbReference type="Gene3D" id="3.30.160.60">
    <property type="entry name" value="Classic Zinc Finger"/>
    <property type="match status" value="1"/>
</dbReference>
<evidence type="ECO:0000256" key="1">
    <source>
        <dbReference type="PROSITE-ProRule" id="PRU00042"/>
    </source>
</evidence>
<evidence type="ECO:0000313" key="3">
    <source>
        <dbReference type="EMBL" id="MBY16551.1"/>
    </source>
</evidence>
<dbReference type="Pfam" id="PF00096">
    <property type="entry name" value="zf-C2H2"/>
    <property type="match status" value="1"/>
</dbReference>
<evidence type="ECO:0000259" key="2">
    <source>
        <dbReference type="PROSITE" id="PS50157"/>
    </source>
</evidence>
<feature type="domain" description="C2H2-type" evidence="2">
    <location>
        <begin position="75"/>
        <end position="98"/>
    </location>
</feature>
<gene>
    <name evidence="3" type="primary">lola_15</name>
    <name evidence="3" type="ORF">g.15592</name>
</gene>
<feature type="domain" description="C2H2-type" evidence="2">
    <location>
        <begin position="45"/>
        <end position="73"/>
    </location>
</feature>
<dbReference type="AlphaFoldDB" id="A0A2S2NH76"/>
<dbReference type="SUPFAM" id="SSF57667">
    <property type="entry name" value="beta-beta-alpha zinc fingers"/>
    <property type="match status" value="1"/>
</dbReference>
<proteinExistence type="predicted"/>
<dbReference type="GO" id="GO:0008270">
    <property type="term" value="F:zinc ion binding"/>
    <property type="evidence" value="ECO:0007669"/>
    <property type="project" value="UniProtKB-KW"/>
</dbReference>